<dbReference type="RefSeq" id="WP_112353868.1">
    <property type="nucleotide sequence ID" value="NZ_LS483452.1"/>
</dbReference>
<dbReference type="AlphaFoldDB" id="A0A330M7Y6"/>
<proteinExistence type="predicted"/>
<dbReference type="Pfam" id="PF05973">
    <property type="entry name" value="Gp49"/>
    <property type="match status" value="1"/>
</dbReference>
<dbReference type="InterPro" id="IPR009241">
    <property type="entry name" value="HigB-like"/>
</dbReference>
<protein>
    <recommendedName>
        <fullName evidence="3">Phage-related protein</fullName>
    </recommendedName>
</protein>
<sequence>MKKINFYTSEDGKCPISDFLDSLSGKQVQKIAWVLQLIEELDVIPTTYLKKLTNTDGIWEVRIIVSGNIFRLLGFFDGDNLVVLNHGFQKKTQKTPAKEIKVAEKRRKDYLLRKRS</sequence>
<organism evidence="1 2">
    <name type="scientific">Shewanella benthica</name>
    <dbReference type="NCBI Taxonomy" id="43661"/>
    <lineage>
        <taxon>Bacteria</taxon>
        <taxon>Pseudomonadati</taxon>
        <taxon>Pseudomonadota</taxon>
        <taxon>Gammaproteobacteria</taxon>
        <taxon>Alteromonadales</taxon>
        <taxon>Shewanellaceae</taxon>
        <taxon>Shewanella</taxon>
    </lineage>
</organism>
<accession>A0A330M7Y6</accession>
<dbReference type="OrthoDB" id="3233388at2"/>
<gene>
    <name evidence="1" type="ORF">SHEWBE_4318</name>
</gene>
<evidence type="ECO:0000313" key="2">
    <source>
        <dbReference type="Proteomes" id="UP000250123"/>
    </source>
</evidence>
<name>A0A330M7Y6_9GAMM</name>
<reference evidence="2" key="1">
    <citation type="submission" date="2018-06" db="EMBL/GenBank/DDBJ databases">
        <authorList>
            <person name="Cea G.-C."/>
            <person name="William W."/>
        </authorList>
    </citation>
    <scope>NUCLEOTIDE SEQUENCE [LARGE SCALE GENOMIC DNA]</scope>
    <source>
        <strain evidence="2">DB21MT-2</strain>
    </source>
</reference>
<dbReference type="KEGG" id="sbk:SHEWBE_4318"/>
<evidence type="ECO:0000313" key="1">
    <source>
        <dbReference type="EMBL" id="SQH78278.1"/>
    </source>
</evidence>
<evidence type="ECO:0008006" key="3">
    <source>
        <dbReference type="Google" id="ProtNLM"/>
    </source>
</evidence>
<dbReference type="Proteomes" id="UP000250123">
    <property type="component" value="Chromosome SHEWBE"/>
</dbReference>
<dbReference type="EMBL" id="LS483452">
    <property type="protein sequence ID" value="SQH78278.1"/>
    <property type="molecule type" value="Genomic_DNA"/>
</dbReference>